<evidence type="ECO:0000313" key="2">
    <source>
        <dbReference type="Proteomes" id="UP000799764"/>
    </source>
</evidence>
<proteinExistence type="predicted"/>
<keyword evidence="2" id="KW-1185">Reference proteome</keyword>
<evidence type="ECO:0000313" key="1">
    <source>
        <dbReference type="EMBL" id="KAF2440882.1"/>
    </source>
</evidence>
<name>A0A9P4PBI8_9PLEO</name>
<sequence length="143" mass="15703">MGFCLGAYLAGTDVGSEIMQRGSQVENDEDTAIQVDWTFTNGTKDKGRWLYFQEGAYVEEFDSYKGEVLARYSKTSDIADSVIRYGQGWVGLPGTHPEAYMSWYPDGMSFNFAYGFLAATLNGGKSGRVCVKPPAIGGYVTRS</sequence>
<gene>
    <name evidence="1" type="ORF">P171DRAFT_446832</name>
</gene>
<dbReference type="Proteomes" id="UP000799764">
    <property type="component" value="Unassembled WGS sequence"/>
</dbReference>
<dbReference type="EMBL" id="MU001506">
    <property type="protein sequence ID" value="KAF2440882.1"/>
    <property type="molecule type" value="Genomic_DNA"/>
</dbReference>
<reference evidence="1" key="1">
    <citation type="journal article" date="2020" name="Stud. Mycol.">
        <title>101 Dothideomycetes genomes: a test case for predicting lifestyles and emergence of pathogens.</title>
        <authorList>
            <person name="Haridas S."/>
            <person name="Albert R."/>
            <person name="Binder M."/>
            <person name="Bloem J."/>
            <person name="Labutti K."/>
            <person name="Salamov A."/>
            <person name="Andreopoulos B."/>
            <person name="Baker S."/>
            <person name="Barry K."/>
            <person name="Bills G."/>
            <person name="Bluhm B."/>
            <person name="Cannon C."/>
            <person name="Castanera R."/>
            <person name="Culley D."/>
            <person name="Daum C."/>
            <person name="Ezra D."/>
            <person name="Gonzalez J."/>
            <person name="Henrissat B."/>
            <person name="Kuo A."/>
            <person name="Liang C."/>
            <person name="Lipzen A."/>
            <person name="Lutzoni F."/>
            <person name="Magnuson J."/>
            <person name="Mondo S."/>
            <person name="Nolan M."/>
            <person name="Ohm R."/>
            <person name="Pangilinan J."/>
            <person name="Park H.-J."/>
            <person name="Ramirez L."/>
            <person name="Alfaro M."/>
            <person name="Sun H."/>
            <person name="Tritt A."/>
            <person name="Yoshinaga Y."/>
            <person name="Zwiers L.-H."/>
            <person name="Turgeon B."/>
            <person name="Goodwin S."/>
            <person name="Spatafora J."/>
            <person name="Crous P."/>
            <person name="Grigoriev I."/>
        </authorList>
    </citation>
    <scope>NUCLEOTIDE SEQUENCE</scope>
    <source>
        <strain evidence="1">CBS 690.94</strain>
    </source>
</reference>
<dbReference type="OrthoDB" id="10250105at2759"/>
<organism evidence="1 2">
    <name type="scientific">Karstenula rhodostoma CBS 690.94</name>
    <dbReference type="NCBI Taxonomy" id="1392251"/>
    <lineage>
        <taxon>Eukaryota</taxon>
        <taxon>Fungi</taxon>
        <taxon>Dikarya</taxon>
        <taxon>Ascomycota</taxon>
        <taxon>Pezizomycotina</taxon>
        <taxon>Dothideomycetes</taxon>
        <taxon>Pleosporomycetidae</taxon>
        <taxon>Pleosporales</taxon>
        <taxon>Massarineae</taxon>
        <taxon>Didymosphaeriaceae</taxon>
        <taxon>Karstenula</taxon>
    </lineage>
</organism>
<protein>
    <submittedName>
        <fullName evidence="1">Uncharacterized protein</fullName>
    </submittedName>
</protein>
<dbReference type="AlphaFoldDB" id="A0A9P4PBI8"/>
<accession>A0A9P4PBI8</accession>
<comment type="caution">
    <text evidence="1">The sequence shown here is derived from an EMBL/GenBank/DDBJ whole genome shotgun (WGS) entry which is preliminary data.</text>
</comment>